<evidence type="ECO:0000313" key="3">
    <source>
        <dbReference type="Proteomes" id="UP000000844"/>
    </source>
</evidence>
<evidence type="ECO:0000313" key="2">
    <source>
        <dbReference type="EMBL" id="ADD41552.1"/>
    </source>
</evidence>
<dbReference type="InterPro" id="IPR051908">
    <property type="entry name" value="Ribosomal_N-acetyltransferase"/>
</dbReference>
<dbReference type="Pfam" id="PF13302">
    <property type="entry name" value="Acetyltransf_3"/>
    <property type="match status" value="2"/>
</dbReference>
<dbReference type="RefSeq" id="WP_013017123.1">
    <property type="nucleotide sequence ID" value="NC_013947.1"/>
</dbReference>
<feature type="domain" description="N-acetyltransferase" evidence="1">
    <location>
        <begin position="216"/>
        <end position="381"/>
    </location>
</feature>
<name>D3PYI5_STANL</name>
<dbReference type="SUPFAM" id="SSF55729">
    <property type="entry name" value="Acyl-CoA N-acyltransferases (Nat)"/>
    <property type="match status" value="2"/>
</dbReference>
<dbReference type="GO" id="GO:0008999">
    <property type="term" value="F:protein-N-terminal-alanine acetyltransferase activity"/>
    <property type="evidence" value="ECO:0007669"/>
    <property type="project" value="TreeGrafter"/>
</dbReference>
<feature type="domain" description="N-acetyltransferase" evidence="1">
    <location>
        <begin position="18"/>
        <end position="179"/>
    </location>
</feature>
<accession>D3PYI5</accession>
<dbReference type="Proteomes" id="UP000000844">
    <property type="component" value="Chromosome"/>
</dbReference>
<dbReference type="EMBL" id="CP001778">
    <property type="protein sequence ID" value="ADD41552.1"/>
    <property type="molecule type" value="Genomic_DNA"/>
</dbReference>
<dbReference type="PANTHER" id="PTHR43441">
    <property type="entry name" value="RIBOSOMAL-PROTEIN-SERINE ACETYLTRANSFERASE"/>
    <property type="match status" value="1"/>
</dbReference>
<proteinExistence type="predicted"/>
<keyword evidence="3" id="KW-1185">Reference proteome</keyword>
<sequence length="383" mass="42720">MEPVNIAIEGQGDNLPPLLLRPPGPADVTAVAELFNDPQTSQWSLVPKPFTEAHAKTFLEIARRDWNRDSPRWLICDADGSKVLGTVALRRHPRQTWEVVFHTAPWARRRQVALRAVHAAVRFGFATLSARRLEWNAIVGNHLSRLIAIRLGFQLEGVARAMADQRGTRVDQWIGSLLPGELRELDDPPPDYDVDRKRALLFCGGQPSLDTAVEGLRLRPLHADDIELIVEACQDPETARWTTVPQPYERQHAEYFVDQVGAGSWRQGIAVIFALADAEDRFCGGIDLRLNSADKRVGEVGFSSAPWSRGRGYMTAALRAVCDFGFDSLDLERVEWKAFVGNVASRRVAEKAGFTMEGTLRSDVLARGERVDSWVAALLRGDR</sequence>
<protein>
    <submittedName>
        <fullName evidence="2">GCN5-related N-acetyltransferase</fullName>
    </submittedName>
</protein>
<dbReference type="STRING" id="446470.Snas_1856"/>
<dbReference type="GO" id="GO:0005737">
    <property type="term" value="C:cytoplasm"/>
    <property type="evidence" value="ECO:0007669"/>
    <property type="project" value="TreeGrafter"/>
</dbReference>
<dbReference type="HOGENOM" id="CLU_688510_0_0_11"/>
<organism evidence="2 3">
    <name type="scientific">Stackebrandtia nassauensis (strain DSM 44728 / CIP 108903 / NRRL B-16338 / NBRC 102104 / LLR-40K-21)</name>
    <dbReference type="NCBI Taxonomy" id="446470"/>
    <lineage>
        <taxon>Bacteria</taxon>
        <taxon>Bacillati</taxon>
        <taxon>Actinomycetota</taxon>
        <taxon>Actinomycetes</taxon>
        <taxon>Glycomycetales</taxon>
        <taxon>Glycomycetaceae</taxon>
        <taxon>Stackebrandtia</taxon>
    </lineage>
</organism>
<dbReference type="OrthoDB" id="9795188at2"/>
<dbReference type="PANTHER" id="PTHR43441:SF10">
    <property type="entry name" value="ACETYLTRANSFERASE"/>
    <property type="match status" value="1"/>
</dbReference>
<dbReference type="AlphaFoldDB" id="D3PYI5"/>
<evidence type="ECO:0000259" key="1">
    <source>
        <dbReference type="PROSITE" id="PS51186"/>
    </source>
</evidence>
<dbReference type="KEGG" id="sna:Snas_1856"/>
<dbReference type="GO" id="GO:1990189">
    <property type="term" value="F:protein N-terminal-serine acetyltransferase activity"/>
    <property type="evidence" value="ECO:0007669"/>
    <property type="project" value="TreeGrafter"/>
</dbReference>
<dbReference type="eggNOG" id="COG1670">
    <property type="taxonomic scope" value="Bacteria"/>
</dbReference>
<dbReference type="InterPro" id="IPR000182">
    <property type="entry name" value="GNAT_dom"/>
</dbReference>
<dbReference type="Gene3D" id="3.40.630.30">
    <property type="match status" value="2"/>
</dbReference>
<dbReference type="PROSITE" id="PS51186">
    <property type="entry name" value="GNAT"/>
    <property type="match status" value="2"/>
</dbReference>
<gene>
    <name evidence="2" type="ordered locus">Snas_1856</name>
</gene>
<reference evidence="2 3" key="1">
    <citation type="journal article" date="2009" name="Stand. Genomic Sci.">
        <title>Complete genome sequence of Stackebrandtia nassauensis type strain (LLR-40K-21).</title>
        <authorList>
            <person name="Munk C."/>
            <person name="Lapidus A."/>
            <person name="Copeland A."/>
            <person name="Jando M."/>
            <person name="Mayilraj S."/>
            <person name="Glavina Del Rio T."/>
            <person name="Nolan M."/>
            <person name="Chen F."/>
            <person name="Lucas S."/>
            <person name="Tice H."/>
            <person name="Cheng J.F."/>
            <person name="Han C."/>
            <person name="Detter J.C."/>
            <person name="Bruce D."/>
            <person name="Goodwin L."/>
            <person name="Chain P."/>
            <person name="Pitluck S."/>
            <person name="Goker M."/>
            <person name="Ovchinikova G."/>
            <person name="Pati A."/>
            <person name="Ivanova N."/>
            <person name="Mavromatis K."/>
            <person name="Chen A."/>
            <person name="Palaniappan K."/>
            <person name="Land M."/>
            <person name="Hauser L."/>
            <person name="Chang Y.J."/>
            <person name="Jeffries C.D."/>
            <person name="Bristow J."/>
            <person name="Eisen J.A."/>
            <person name="Markowitz V."/>
            <person name="Hugenholtz P."/>
            <person name="Kyrpides N.C."/>
            <person name="Klenk H.P."/>
        </authorList>
    </citation>
    <scope>NUCLEOTIDE SEQUENCE [LARGE SCALE GENOMIC DNA]</scope>
    <source>
        <strain evidence="3">DSM 44728 / CIP 108903 / NRRL B-16338 / NBRC 102104 / LLR-40K-21</strain>
    </source>
</reference>
<keyword evidence="2" id="KW-0808">Transferase</keyword>
<dbReference type="InterPro" id="IPR016181">
    <property type="entry name" value="Acyl_CoA_acyltransferase"/>
</dbReference>